<sequence length="446" mass="50837">MGKAEMKQFAKSDIFVLKQHYEKKLDDLEQENKALQKEIENLHHALTNVCSSMDENAQKLKENYLQKLNALESQVHELKKQKSDEAAKRLQEDIQHIKSQKDQLQQKAKQESEKFMSWKAAPEKEVIQLKKEGRRNEYDMHKLLALNQRQKMVLQRKTEEAAAATKRFMELLEAKNSSLETYGSGNASGMQALMRAVDDELEVTIRAHELRSYYQRQMQERAAISKEIAKLEEEPKHKMSDCPQAMSPSARSFRISALENMSSSSSAMVSMASQLSEAEERERVFNGKGRWYHVRSLPEAENIMNHLFQLASSSRCKEKEHTIMELKEKLFNGLNNSKKSARSNGTGFAPRQRFGYSKDNFNWVDDMDISDSEQLDELEARDTEAAPRNSADIPLKLPRAMATPAESNPTLTDRNAAKPDKSVSTGIKDSTGAAATRPPSQLRLLR</sequence>
<keyword evidence="3" id="KW-0378">Hydrolase</keyword>
<dbReference type="GO" id="GO:0016787">
    <property type="term" value="F:hydrolase activity"/>
    <property type="evidence" value="ECO:0007669"/>
    <property type="project" value="UniProtKB-KW"/>
</dbReference>
<evidence type="ECO:0000256" key="2">
    <source>
        <dbReference type="SAM" id="MobiDB-lite"/>
    </source>
</evidence>
<dbReference type="EMBL" id="CM007649">
    <property type="protein sequence ID" value="ONM34419.1"/>
    <property type="molecule type" value="Genomic_DNA"/>
</dbReference>
<gene>
    <name evidence="3" type="ORF">ZEAMMB73_Zm00001d042065</name>
</gene>
<organism evidence="3">
    <name type="scientific">Zea mays</name>
    <name type="common">Maize</name>
    <dbReference type="NCBI Taxonomy" id="4577"/>
    <lineage>
        <taxon>Eukaryota</taxon>
        <taxon>Viridiplantae</taxon>
        <taxon>Streptophyta</taxon>
        <taxon>Embryophyta</taxon>
        <taxon>Tracheophyta</taxon>
        <taxon>Spermatophyta</taxon>
        <taxon>Magnoliopsida</taxon>
        <taxon>Liliopsida</taxon>
        <taxon>Poales</taxon>
        <taxon>Poaceae</taxon>
        <taxon>PACMAD clade</taxon>
        <taxon>Panicoideae</taxon>
        <taxon>Andropogonodae</taxon>
        <taxon>Andropogoneae</taxon>
        <taxon>Tripsacinae</taxon>
        <taxon>Zea</taxon>
    </lineage>
</organism>
<dbReference type="InParanoid" id="A0A1D6N0V7"/>
<dbReference type="PANTHER" id="PTHR47969">
    <property type="entry name" value="CHROMOSOME-ASSOCIATED KINESIN KIF4A-RELATED"/>
    <property type="match status" value="1"/>
</dbReference>
<evidence type="ECO:0000313" key="3">
    <source>
        <dbReference type="EMBL" id="ONM34419.1"/>
    </source>
</evidence>
<dbReference type="STRING" id="4577.A0A1D6N0V7"/>
<feature type="coiled-coil region" evidence="1">
    <location>
        <begin position="18"/>
        <end position="114"/>
    </location>
</feature>
<name>A0A1D6N0V7_MAIZE</name>
<dbReference type="InterPro" id="IPR027640">
    <property type="entry name" value="Kinesin-like_fam"/>
</dbReference>
<dbReference type="PANTHER" id="PTHR47969:SF6">
    <property type="entry name" value="KINESIN-LIKE PROTEIN KIN-4C"/>
    <property type="match status" value="1"/>
</dbReference>
<dbReference type="GO" id="GO:0007018">
    <property type="term" value="P:microtubule-based movement"/>
    <property type="evidence" value="ECO:0007669"/>
    <property type="project" value="InterPro"/>
</dbReference>
<feature type="region of interest" description="Disordered" evidence="2">
    <location>
        <begin position="379"/>
        <end position="446"/>
    </location>
</feature>
<dbReference type="GO" id="GO:0003777">
    <property type="term" value="F:microtubule motor activity"/>
    <property type="evidence" value="ECO:0007669"/>
    <property type="project" value="InterPro"/>
</dbReference>
<reference evidence="3" key="1">
    <citation type="submission" date="2015-12" db="EMBL/GenBank/DDBJ databases">
        <title>Update maize B73 reference genome by single molecule sequencing technologies.</title>
        <authorList>
            <consortium name="Maize Genome Sequencing Project"/>
            <person name="Ware D."/>
        </authorList>
    </citation>
    <scope>NUCLEOTIDE SEQUENCE [LARGE SCALE GENOMIC DNA]</scope>
    <source>
        <tissue evidence="3">Seedling</tissue>
    </source>
</reference>
<dbReference type="AlphaFoldDB" id="A0A1D6N0V7"/>
<proteinExistence type="predicted"/>
<protein>
    <submittedName>
        <fullName evidence="3">p-loop containing nucleoside triphosphate hydrolase superfamily protein</fullName>
    </submittedName>
</protein>
<dbReference type="SMR" id="A0A1D6N0V7"/>
<accession>A0A1D6N0V7</accession>
<evidence type="ECO:0000256" key="1">
    <source>
        <dbReference type="SAM" id="Coils"/>
    </source>
</evidence>
<keyword evidence="1" id="KW-0175">Coiled coil</keyword>
<dbReference type="Pfam" id="PF25764">
    <property type="entry name" value="KIF21A_4th"/>
    <property type="match status" value="1"/>
</dbReference>